<evidence type="ECO:0000313" key="1">
    <source>
        <dbReference type="EMBL" id="WEL19439.1"/>
    </source>
</evidence>
<accession>A0ABY8CDZ5</accession>
<reference evidence="1 2" key="1">
    <citation type="submission" date="2022-09" db="EMBL/GenBank/DDBJ databases">
        <title>Xylan utilization by haloarchaea-nanohaloarchaea associations.</title>
        <authorList>
            <person name="Yakimov M."/>
        </authorList>
    </citation>
    <scope>NUCLEOTIDE SEQUENCE [LARGE SCALE GENOMIC DNA]</scope>
    <source>
        <strain evidence="1 2">SVXNc</strain>
    </source>
</reference>
<evidence type="ECO:0000313" key="2">
    <source>
        <dbReference type="Proteomes" id="UP001218034"/>
    </source>
</evidence>
<gene>
    <name evidence="1" type="ORF">SVXNc_0415</name>
</gene>
<dbReference type="EMBL" id="CP104395">
    <property type="protein sequence ID" value="WEL19439.1"/>
    <property type="molecule type" value="Genomic_DNA"/>
</dbReference>
<organism evidence="1 2">
    <name type="scientific">Candidatus Nanohalococcus occultus</name>
    <dbReference type="NCBI Taxonomy" id="2978047"/>
    <lineage>
        <taxon>Archaea</taxon>
        <taxon>Candidatus Nanohalarchaeota</taxon>
        <taxon>Candidatus Nanohalarchaeota incertae sedis</taxon>
        <taxon>Candidatus Nanohalococcus</taxon>
    </lineage>
</organism>
<dbReference type="Proteomes" id="UP001218034">
    <property type="component" value="Chromosome"/>
</dbReference>
<name>A0ABY8CDZ5_9ARCH</name>
<dbReference type="GeneID" id="90589851"/>
<protein>
    <submittedName>
        <fullName evidence="1">Uncharacterized protein</fullName>
    </submittedName>
</protein>
<sequence length="805" mass="87218">MSLTTLGAAGEWTFPDTSMTYGGSSLVIDESSPTPTIECVEGSRGTECFGQGDQSDTGSLADLRLRGCENSQSIVNEKYIGTNSEGNHVSRYEVSFAVPQIISCGYGNHELMVELDDGSQIVSGGNVFVDAKKADPHRGKAIRAAANIGTRTTTSFFLTDECGFFDCTGSLGKGQILEMKVLERDNDVVDGSDDDWARVSVEEPGALDPLAFDPSSSSLHYFYQSIQATSEGIGDNCFTDSGSYSTHDACDLLTHNFEDMEMDLDNPSDANNLNNNIDKAAPLHNGQGFRPDGDLLVGYVPEHYDSSGNLASKTGEMYFHVCRSGAMMDDKHGSTTSLVANVSTGPELYKCNTATEEWERTYECEDGLDNDGDGLIDEEADCDDTGKDNNEGGVDLGCSPVVKQNSSGLHAVWTSNTCHDSSKKLSDYENYQESPDTFECSETNPEGFSGSRNDLCQRADHSSHGSVIPAVEFYPTENYLLYEAQQRLGRSPENGDVWESDFVNAGGFTSKYQTLHQAEMKYDGGTSASSCENCHDADNWQSKGVENTGDGYTPGDDAEASWDAKNAGLNEGEGVNQTGEMFPGGFAGNCPDELFWSETGDGYACTIGSEGATSMRVQFFKTTSDDLSGSFVGFKIDQEDALQWENSYQHGLEGGDDYQPLRVQSMCFLGKDGVAVPDSPDEYVNITQTVHSDRDTYVVAEVPDRDFSTDSSSKAVRKQYTCVFGFVQSDTTSLIPGDDNHITAGVENGPGLVSVRLDYIHRDELGDLSQHASNTGSVLFDKFVSQSEAQLGEVQNHPLEAYVRN</sequence>
<dbReference type="RefSeq" id="WP_347722309.1">
    <property type="nucleotide sequence ID" value="NZ_CP104395.1"/>
</dbReference>
<keyword evidence="2" id="KW-1185">Reference proteome</keyword>
<proteinExistence type="predicted"/>